<sequence length="236" mass="26641">MVQQVRRAGRGGLQAHAIVYAVKQHTKLDPAVKAVLETGITSCLRKALNCHFEEHTTSVDPGHLCCTHCHSVCSCEPEGCGDPTPKYEHFQWEVSSPDKSRMVTPEDKLLIRDLLHNYRSSLLQDNTHLYTVDTACTGFGDELIDAVLEHCAQIFNLNFIIQNLPVFKLEHAKEILRIMYEVFDDIKQSQTILYDDTVVQVGMDYTGYFDEEHEDDQIQSSPSSLESGLSVLRISD</sequence>
<comment type="caution">
    <text evidence="2">The sequence shown here is derived from an EMBL/GenBank/DDBJ whole genome shotgun (WGS) entry which is preliminary data.</text>
</comment>
<name>A0AAW2AN11_CULAL</name>
<feature type="region of interest" description="Disordered" evidence="1">
    <location>
        <begin position="216"/>
        <end position="236"/>
    </location>
</feature>
<evidence type="ECO:0000313" key="2">
    <source>
        <dbReference type="EMBL" id="KAK9974246.1"/>
    </source>
</evidence>
<proteinExistence type="predicted"/>
<reference evidence="2 3" key="1">
    <citation type="submission" date="2024-05" db="EMBL/GenBank/DDBJ databases">
        <title>A high-quality chromosomal-level genome assembly of Topmouth culter (Culter alburnus).</title>
        <authorList>
            <person name="Zhao H."/>
        </authorList>
    </citation>
    <scope>NUCLEOTIDE SEQUENCE [LARGE SCALE GENOMIC DNA]</scope>
    <source>
        <strain evidence="2">CATC2023</strain>
        <tissue evidence="2">Muscle</tissue>
    </source>
</reference>
<gene>
    <name evidence="2" type="ORF">ABG768_022352</name>
</gene>
<dbReference type="Proteomes" id="UP001479290">
    <property type="component" value="Unassembled WGS sequence"/>
</dbReference>
<evidence type="ECO:0000256" key="1">
    <source>
        <dbReference type="SAM" id="MobiDB-lite"/>
    </source>
</evidence>
<dbReference type="AlphaFoldDB" id="A0AAW2AN11"/>
<dbReference type="EMBL" id="JAWDJR010000005">
    <property type="protein sequence ID" value="KAK9974246.1"/>
    <property type="molecule type" value="Genomic_DNA"/>
</dbReference>
<accession>A0AAW2AN11</accession>
<organism evidence="2 3">
    <name type="scientific">Culter alburnus</name>
    <name type="common">Topmouth culter</name>
    <dbReference type="NCBI Taxonomy" id="194366"/>
    <lineage>
        <taxon>Eukaryota</taxon>
        <taxon>Metazoa</taxon>
        <taxon>Chordata</taxon>
        <taxon>Craniata</taxon>
        <taxon>Vertebrata</taxon>
        <taxon>Euteleostomi</taxon>
        <taxon>Actinopterygii</taxon>
        <taxon>Neopterygii</taxon>
        <taxon>Teleostei</taxon>
        <taxon>Ostariophysi</taxon>
        <taxon>Cypriniformes</taxon>
        <taxon>Xenocyprididae</taxon>
        <taxon>Xenocypridinae</taxon>
        <taxon>Culter</taxon>
    </lineage>
</organism>
<keyword evidence="3" id="KW-1185">Reference proteome</keyword>
<protein>
    <submittedName>
        <fullName evidence="2">Uncharacterized protein</fullName>
    </submittedName>
</protein>
<evidence type="ECO:0000313" key="3">
    <source>
        <dbReference type="Proteomes" id="UP001479290"/>
    </source>
</evidence>
<feature type="compositionally biased region" description="Low complexity" evidence="1">
    <location>
        <begin position="220"/>
        <end position="236"/>
    </location>
</feature>